<evidence type="ECO:0000313" key="6">
    <source>
        <dbReference type="Proteomes" id="UP000295217"/>
    </source>
</evidence>
<keyword evidence="6" id="KW-1185">Reference proteome</keyword>
<dbReference type="CDD" id="cd04301">
    <property type="entry name" value="NAT_SF"/>
    <property type="match status" value="1"/>
</dbReference>
<keyword evidence="1 5" id="KW-0808">Transferase</keyword>
<dbReference type="InterPro" id="IPR050832">
    <property type="entry name" value="Bact_Acetyltransf"/>
</dbReference>
<dbReference type="Proteomes" id="UP000295217">
    <property type="component" value="Unassembled WGS sequence"/>
</dbReference>
<dbReference type="SUPFAM" id="SSF55729">
    <property type="entry name" value="Acyl-CoA N-acyltransferases (Nat)"/>
    <property type="match status" value="2"/>
</dbReference>
<dbReference type="GO" id="GO:0016747">
    <property type="term" value="F:acyltransferase activity, transferring groups other than amino-acyl groups"/>
    <property type="evidence" value="ECO:0007669"/>
    <property type="project" value="InterPro"/>
</dbReference>
<evidence type="ECO:0000256" key="3">
    <source>
        <dbReference type="SAM" id="MobiDB-lite"/>
    </source>
</evidence>
<dbReference type="PROSITE" id="PS51186">
    <property type="entry name" value="GNAT"/>
    <property type="match status" value="1"/>
</dbReference>
<sequence length="364" mass="40244">MVMLQKTWRDGATDRVGGPENPLRRPGGASEARRVQIRQMSASDADFAAWYEVHISARLADHPTGPQWLEPELKVVYEGTEHHAAQLWLAEDGGKAVGAAVLGLPLRDNLTLAEPEVFVRPEESRRGIGSALLATLDEASKAAGRTSQLLYIEGPTGTGHTSGTVFAEKYGFTRRMTEISRVQRPPFDLDGIARAEEEARPHAAGYRIVTWRDRAPDEYVDEYARLEGRMSTDAPLGELDYEPETWDAARIRTGEQRRERMRRATWVAAALAPDGTMAGVTVISVSRDSDDTGLQDATIVDPRHRGHRLGLLLKAANLRQLLADRPGVQTVWTWNADSNTHMIAINETLGYQVAGWSAAYQRSL</sequence>
<protein>
    <submittedName>
        <fullName evidence="5">GNAT family N-acetyltransferase</fullName>
    </submittedName>
</protein>
<evidence type="ECO:0000256" key="1">
    <source>
        <dbReference type="ARBA" id="ARBA00022679"/>
    </source>
</evidence>
<organism evidence="5 6">
    <name type="scientific">Jiangella aurantiaca</name>
    <dbReference type="NCBI Taxonomy" id="2530373"/>
    <lineage>
        <taxon>Bacteria</taxon>
        <taxon>Bacillati</taxon>
        <taxon>Actinomycetota</taxon>
        <taxon>Actinomycetes</taxon>
        <taxon>Jiangellales</taxon>
        <taxon>Jiangellaceae</taxon>
        <taxon>Jiangella</taxon>
    </lineage>
</organism>
<feature type="domain" description="N-acetyltransferase" evidence="4">
    <location>
        <begin position="35"/>
        <end position="190"/>
    </location>
</feature>
<comment type="caution">
    <text evidence="5">The sequence shown here is derived from an EMBL/GenBank/DDBJ whole genome shotgun (WGS) entry which is preliminary data.</text>
</comment>
<dbReference type="AlphaFoldDB" id="A0A4R5AKL4"/>
<name>A0A4R5AKL4_9ACTN</name>
<evidence type="ECO:0000313" key="5">
    <source>
        <dbReference type="EMBL" id="TDD71969.1"/>
    </source>
</evidence>
<gene>
    <name evidence="5" type="ORF">E1262_04375</name>
</gene>
<dbReference type="EMBL" id="SMLB01000004">
    <property type="protein sequence ID" value="TDD71969.1"/>
    <property type="molecule type" value="Genomic_DNA"/>
</dbReference>
<proteinExistence type="predicted"/>
<dbReference type="Pfam" id="PF13508">
    <property type="entry name" value="Acetyltransf_7"/>
    <property type="match status" value="1"/>
</dbReference>
<evidence type="ECO:0000259" key="4">
    <source>
        <dbReference type="PROSITE" id="PS51186"/>
    </source>
</evidence>
<dbReference type="PANTHER" id="PTHR43877">
    <property type="entry name" value="AMINOALKYLPHOSPHONATE N-ACETYLTRANSFERASE-RELATED-RELATED"/>
    <property type="match status" value="1"/>
</dbReference>
<reference evidence="5 6" key="1">
    <citation type="submission" date="2019-02" db="EMBL/GenBank/DDBJ databases">
        <title>Draft genome sequences of novel Actinobacteria.</title>
        <authorList>
            <person name="Sahin N."/>
            <person name="Ay H."/>
            <person name="Saygin H."/>
        </authorList>
    </citation>
    <scope>NUCLEOTIDE SEQUENCE [LARGE SCALE GENOMIC DNA]</scope>
    <source>
        <strain evidence="5 6">8K307</strain>
    </source>
</reference>
<feature type="region of interest" description="Disordered" evidence="3">
    <location>
        <begin position="1"/>
        <end position="31"/>
    </location>
</feature>
<dbReference type="InterPro" id="IPR000182">
    <property type="entry name" value="GNAT_dom"/>
</dbReference>
<dbReference type="OrthoDB" id="4119890at2"/>
<dbReference type="InterPro" id="IPR016181">
    <property type="entry name" value="Acyl_CoA_acyltransferase"/>
</dbReference>
<accession>A0A4R5AKL4</accession>
<evidence type="ECO:0000256" key="2">
    <source>
        <dbReference type="ARBA" id="ARBA00023315"/>
    </source>
</evidence>
<keyword evidence="2" id="KW-0012">Acyltransferase</keyword>
<dbReference type="Gene3D" id="3.40.630.30">
    <property type="match status" value="1"/>
</dbReference>